<dbReference type="Proteomes" id="UP000223711">
    <property type="component" value="Segment"/>
</dbReference>
<reference evidence="2 3" key="1">
    <citation type="journal article" date="2016" name="Environ. Microbiol.">
        <title>Genomic diversification of marine cyanophages into stable ecotypes.</title>
        <authorList>
            <person name="Marston M.F."/>
            <person name="Martiny J.B."/>
        </authorList>
    </citation>
    <scope>NUCLEOTIDE SEQUENCE [LARGE SCALE GENOMIC DNA]</scope>
    <source>
        <strain evidence="2">Sn_11_0110</strain>
    </source>
</reference>
<evidence type="ECO:0000313" key="3">
    <source>
        <dbReference type="Proteomes" id="UP000223711"/>
    </source>
</evidence>
<keyword evidence="1" id="KW-1133">Transmembrane helix</keyword>
<gene>
    <name evidence="2" type="ORF">Sn110110_019</name>
</gene>
<sequence>MASLIHLRVLGSALVIIAYFIVLHVNVLVGVTAHFVADLISIPYFIKTKSWDVVIMLAFLLFISLSKLYP</sequence>
<accession>A0A1D7SKS0</accession>
<organism evidence="2 3">
    <name type="scientific">Cyanophage S-RIM14</name>
    <dbReference type="NCBI Taxonomy" id="1278423"/>
    <lineage>
        <taxon>Viruses</taxon>
        <taxon>Duplodnaviria</taxon>
        <taxon>Heunggongvirae</taxon>
        <taxon>Uroviricota</taxon>
        <taxon>Caudoviricetes</taxon>
        <taxon>Pantevenvirales</taxon>
        <taxon>Kyanoviridae</taxon>
        <taxon>Ahtivirus</taxon>
        <taxon>Ahtivirus sagseatwo</taxon>
    </lineage>
</organism>
<feature type="transmembrane region" description="Helical" evidence="1">
    <location>
        <begin position="49"/>
        <end position="69"/>
    </location>
</feature>
<protein>
    <submittedName>
        <fullName evidence="2">Uncharacterized protein</fullName>
    </submittedName>
</protein>
<name>A0A1D7SKS0_9CAUD</name>
<evidence type="ECO:0000256" key="1">
    <source>
        <dbReference type="SAM" id="Phobius"/>
    </source>
</evidence>
<dbReference type="EMBL" id="KX349303">
    <property type="protein sequence ID" value="AOO14213.1"/>
    <property type="molecule type" value="Genomic_DNA"/>
</dbReference>
<feature type="transmembrane region" description="Helical" evidence="1">
    <location>
        <begin position="12"/>
        <end position="37"/>
    </location>
</feature>
<keyword evidence="1" id="KW-0472">Membrane</keyword>
<evidence type="ECO:0000313" key="2">
    <source>
        <dbReference type="EMBL" id="AOO14213.1"/>
    </source>
</evidence>
<keyword evidence="1" id="KW-0812">Transmembrane</keyword>
<proteinExistence type="predicted"/>